<dbReference type="PANTHER" id="PTHR43689">
    <property type="entry name" value="HYDROLASE"/>
    <property type="match status" value="1"/>
</dbReference>
<dbReference type="Gene3D" id="3.40.50.1820">
    <property type="entry name" value="alpha/beta hydrolase"/>
    <property type="match status" value="1"/>
</dbReference>
<keyword evidence="3" id="KW-1185">Reference proteome</keyword>
<reference evidence="3" key="1">
    <citation type="submission" date="2016-10" db="EMBL/GenBank/DDBJ databases">
        <authorList>
            <person name="Varghese N."/>
            <person name="Submissions S."/>
        </authorList>
    </citation>
    <scope>NUCLEOTIDE SEQUENCE [LARGE SCALE GENOMIC DNA]</scope>
    <source>
        <strain evidence="3">CCTCC 2012022</strain>
    </source>
</reference>
<feature type="domain" description="AB hydrolase-1" evidence="1">
    <location>
        <begin position="20"/>
        <end position="232"/>
    </location>
</feature>
<dbReference type="InterPro" id="IPR029058">
    <property type="entry name" value="AB_hydrolase_fold"/>
</dbReference>
<proteinExistence type="predicted"/>
<dbReference type="AlphaFoldDB" id="A0A1H2HPW3"/>
<evidence type="ECO:0000313" key="2">
    <source>
        <dbReference type="EMBL" id="SDU33894.1"/>
    </source>
</evidence>
<dbReference type="PANTHER" id="PTHR43689:SF8">
    <property type="entry name" value="ALPHA_BETA-HYDROLASES SUPERFAMILY PROTEIN"/>
    <property type="match status" value="1"/>
</dbReference>
<dbReference type="OrthoDB" id="9779853at2"/>
<dbReference type="InterPro" id="IPR000073">
    <property type="entry name" value="AB_hydrolase_1"/>
</dbReference>
<sequence length="249" mass="27760">MDNDALHHRLIDGDPQRPWLVFLHEGLGCTAMWSDFAERLCALSGCRGLLYDRRGHGRSPATDVPRTLHYLHAAALQELPDVLARLIAGQPYLLIGHSDGGSIALLHAAERPPLLRAAITVAAHVFVEPMTLDGIRRAVEAWQLGKLQGLARYHGERSTALFEAWSQTWLSPWFRHWNIEYLLPAIRCPLLVLQGCDDQYGSAAQVERIVEQVGGRSEAVFIEDCGHVPHREALPQTLTLMSRFIAAQT</sequence>
<evidence type="ECO:0000313" key="3">
    <source>
        <dbReference type="Proteomes" id="UP000243063"/>
    </source>
</evidence>
<accession>A0A1H2HPW3</accession>
<dbReference type="Proteomes" id="UP000243063">
    <property type="component" value="Chromosome I"/>
</dbReference>
<dbReference type="RefSeq" id="WP_090214914.1">
    <property type="nucleotide sequence ID" value="NZ_LT629780.1"/>
</dbReference>
<evidence type="ECO:0000259" key="1">
    <source>
        <dbReference type="Pfam" id="PF12697"/>
    </source>
</evidence>
<name>A0A1H2HPW3_9GAMM</name>
<protein>
    <submittedName>
        <fullName evidence="2">Pimeloyl-ACP methyl ester carboxylesterase</fullName>
    </submittedName>
</protein>
<dbReference type="SUPFAM" id="SSF53474">
    <property type="entry name" value="alpha/beta-Hydrolases"/>
    <property type="match status" value="1"/>
</dbReference>
<organism evidence="2 3">
    <name type="scientific">Geopseudomonas guangdongensis</name>
    <dbReference type="NCBI Taxonomy" id="1245526"/>
    <lineage>
        <taxon>Bacteria</taxon>
        <taxon>Pseudomonadati</taxon>
        <taxon>Pseudomonadota</taxon>
        <taxon>Gammaproteobacteria</taxon>
        <taxon>Pseudomonadales</taxon>
        <taxon>Pseudomonadaceae</taxon>
        <taxon>Geopseudomonas</taxon>
    </lineage>
</organism>
<dbReference type="Pfam" id="PF12697">
    <property type="entry name" value="Abhydrolase_6"/>
    <property type="match status" value="1"/>
</dbReference>
<dbReference type="STRING" id="1245526.SAMN05216580_2454"/>
<dbReference type="EMBL" id="LT629780">
    <property type="protein sequence ID" value="SDU33894.1"/>
    <property type="molecule type" value="Genomic_DNA"/>
</dbReference>
<gene>
    <name evidence="2" type="ORF">SAMN05216580_2454</name>
</gene>